<keyword evidence="2" id="KW-1185">Reference proteome</keyword>
<dbReference type="AlphaFoldDB" id="A0AAV8XCJ5"/>
<evidence type="ECO:0000313" key="1">
    <source>
        <dbReference type="EMBL" id="KAJ8936116.1"/>
    </source>
</evidence>
<organism evidence="1 2">
    <name type="scientific">Aromia moschata</name>
    <dbReference type="NCBI Taxonomy" id="1265417"/>
    <lineage>
        <taxon>Eukaryota</taxon>
        <taxon>Metazoa</taxon>
        <taxon>Ecdysozoa</taxon>
        <taxon>Arthropoda</taxon>
        <taxon>Hexapoda</taxon>
        <taxon>Insecta</taxon>
        <taxon>Pterygota</taxon>
        <taxon>Neoptera</taxon>
        <taxon>Endopterygota</taxon>
        <taxon>Coleoptera</taxon>
        <taxon>Polyphaga</taxon>
        <taxon>Cucujiformia</taxon>
        <taxon>Chrysomeloidea</taxon>
        <taxon>Cerambycidae</taxon>
        <taxon>Cerambycinae</taxon>
        <taxon>Callichromatini</taxon>
        <taxon>Aromia</taxon>
    </lineage>
</organism>
<protein>
    <submittedName>
        <fullName evidence="1">Uncharacterized protein</fullName>
    </submittedName>
</protein>
<evidence type="ECO:0000313" key="2">
    <source>
        <dbReference type="Proteomes" id="UP001162162"/>
    </source>
</evidence>
<sequence length="66" mass="8078">MEDQEDQGQQERTIYSFHIQRVQALLPADFPPRIPFCQWFLRKIVEIPQLLNLILFTMRRVFQEMQ</sequence>
<dbReference type="Proteomes" id="UP001162162">
    <property type="component" value="Unassembled WGS sequence"/>
</dbReference>
<proteinExistence type="predicted"/>
<name>A0AAV8XCJ5_9CUCU</name>
<comment type="caution">
    <text evidence="1">The sequence shown here is derived from an EMBL/GenBank/DDBJ whole genome shotgun (WGS) entry which is preliminary data.</text>
</comment>
<accession>A0AAV8XCJ5</accession>
<gene>
    <name evidence="1" type="ORF">NQ318_022938</name>
</gene>
<reference evidence="1" key="1">
    <citation type="journal article" date="2023" name="Insect Mol. Biol.">
        <title>Genome sequencing provides insights into the evolution of gene families encoding plant cell wall-degrading enzymes in longhorned beetles.</title>
        <authorList>
            <person name="Shin N.R."/>
            <person name="Okamura Y."/>
            <person name="Kirsch R."/>
            <person name="Pauchet Y."/>
        </authorList>
    </citation>
    <scope>NUCLEOTIDE SEQUENCE</scope>
    <source>
        <strain evidence="1">AMC_N1</strain>
    </source>
</reference>
<dbReference type="EMBL" id="JAPWTK010000782">
    <property type="protein sequence ID" value="KAJ8936116.1"/>
    <property type="molecule type" value="Genomic_DNA"/>
</dbReference>